<keyword evidence="2" id="KW-1185">Reference proteome</keyword>
<dbReference type="EMBL" id="LSFN01000041">
    <property type="protein sequence ID" value="OAB71293.1"/>
    <property type="molecule type" value="Genomic_DNA"/>
</dbReference>
<sequence>MDHQTSPVTKAPATFQEQLQIMKNRGLIIEDEDFAIRTLQRINYYRLSAYGLSLKRNDQFFQGVTFSEIHALYEFDHQFRYLIMDMTEQVEIAFRTHISYHIAHTYGMLGHLEPVNFDNEVYHSHFVVELDKEIRRSQEIFIKHHFEKYGGQIPIWVAIEVLSFGALSKLFSNMKSEDKNHIAKTNYQAPSVYLESWLKCLSYIRNICAHYGRIYNRPLTSRPRLNHQSKKLGIQQNKIFADIYVLRQLIPDKDKWNSFVIRLEALIAQYIEVIELERIGFPEAWEAILMKRN</sequence>
<dbReference type="RefSeq" id="WP_068661207.1">
    <property type="nucleotide sequence ID" value="NZ_CP017770.1"/>
</dbReference>
<protein>
    <recommendedName>
        <fullName evidence="3">CAAX protease</fullName>
    </recommendedName>
</protein>
<gene>
    <name evidence="1" type="ORF">PNBC_20085</name>
</gene>
<comment type="caution">
    <text evidence="1">The sequence shown here is derived from an EMBL/GenBank/DDBJ whole genome shotgun (WGS) entry which is preliminary data.</text>
</comment>
<name>A0A162KNG3_9BACL</name>
<dbReference type="Proteomes" id="UP000077134">
    <property type="component" value="Unassembled WGS sequence"/>
</dbReference>
<dbReference type="PIRSF" id="PIRSF034934">
    <property type="entry name" value="AbiF_AbiD"/>
    <property type="match status" value="1"/>
</dbReference>
<organism evidence="1 2">
    <name type="scientific">Paenibacillus crassostreae</name>
    <dbReference type="NCBI Taxonomy" id="1763538"/>
    <lineage>
        <taxon>Bacteria</taxon>
        <taxon>Bacillati</taxon>
        <taxon>Bacillota</taxon>
        <taxon>Bacilli</taxon>
        <taxon>Bacillales</taxon>
        <taxon>Paenibacillaceae</taxon>
        <taxon>Paenibacillus</taxon>
    </lineage>
</organism>
<dbReference type="InterPro" id="IPR011664">
    <property type="entry name" value="Abi_system_AbiD/AbiF-like"/>
</dbReference>
<reference evidence="1 2" key="1">
    <citation type="submission" date="2016-02" db="EMBL/GenBank/DDBJ databases">
        <title>Paenibacillus sp. LPB0068, isolated from Crassostrea gigas.</title>
        <authorList>
            <person name="Shin S.-K."/>
            <person name="Yi H."/>
        </authorList>
    </citation>
    <scope>NUCLEOTIDE SEQUENCE [LARGE SCALE GENOMIC DNA]</scope>
    <source>
        <strain evidence="1 2">LPB0068</strain>
    </source>
</reference>
<evidence type="ECO:0000313" key="2">
    <source>
        <dbReference type="Proteomes" id="UP000077134"/>
    </source>
</evidence>
<evidence type="ECO:0008006" key="3">
    <source>
        <dbReference type="Google" id="ProtNLM"/>
    </source>
</evidence>
<dbReference type="AlphaFoldDB" id="A0A162KNG3"/>
<proteinExistence type="predicted"/>
<dbReference type="OrthoDB" id="5363652at2"/>
<accession>A0A162KNG3</accession>
<dbReference type="KEGG" id="pcx:LPB68_17215"/>
<dbReference type="Pfam" id="PF07751">
    <property type="entry name" value="Abi_2"/>
    <property type="match status" value="1"/>
</dbReference>
<dbReference type="InterPro" id="IPR017034">
    <property type="entry name" value="Abi_system_AbiD/AbiF"/>
</dbReference>
<evidence type="ECO:0000313" key="1">
    <source>
        <dbReference type="EMBL" id="OAB71293.1"/>
    </source>
</evidence>